<proteinExistence type="predicted"/>
<feature type="compositionally biased region" description="Low complexity" evidence="15">
    <location>
        <begin position="182"/>
        <end position="208"/>
    </location>
</feature>
<dbReference type="GO" id="GO:0038023">
    <property type="term" value="F:signaling receptor activity"/>
    <property type="evidence" value="ECO:0007669"/>
    <property type="project" value="TreeGrafter"/>
</dbReference>
<dbReference type="STRING" id="30522.A0A4W2C0X4"/>
<evidence type="ECO:0000256" key="13">
    <source>
        <dbReference type="ARBA" id="ARBA00071543"/>
    </source>
</evidence>
<evidence type="ECO:0000256" key="3">
    <source>
        <dbReference type="ARBA" id="ARBA00022692"/>
    </source>
</evidence>
<dbReference type="GO" id="GO:0005886">
    <property type="term" value="C:plasma membrane"/>
    <property type="evidence" value="ECO:0007669"/>
    <property type="project" value="UniProtKB-SubCell"/>
</dbReference>
<evidence type="ECO:0000256" key="14">
    <source>
        <dbReference type="ARBA" id="ARBA00082751"/>
    </source>
</evidence>
<feature type="region of interest" description="Disordered" evidence="15">
    <location>
        <begin position="182"/>
        <end position="225"/>
    </location>
</feature>
<dbReference type="PANTHER" id="PTHR16423">
    <property type="entry name" value="TREM-LIKE TRANSCRIPT PROTEIN"/>
    <property type="match status" value="1"/>
</dbReference>
<evidence type="ECO:0000256" key="17">
    <source>
        <dbReference type="SAM" id="SignalP"/>
    </source>
</evidence>
<evidence type="ECO:0000256" key="15">
    <source>
        <dbReference type="SAM" id="MobiDB-lite"/>
    </source>
</evidence>
<dbReference type="GO" id="GO:0009986">
    <property type="term" value="C:cell surface"/>
    <property type="evidence" value="ECO:0007669"/>
    <property type="project" value="TreeGrafter"/>
</dbReference>
<evidence type="ECO:0000256" key="7">
    <source>
        <dbReference type="ARBA" id="ARBA00023157"/>
    </source>
</evidence>
<evidence type="ECO:0000256" key="12">
    <source>
        <dbReference type="ARBA" id="ARBA00066031"/>
    </source>
</evidence>
<dbReference type="PANTHER" id="PTHR16423:SF3">
    <property type="entry name" value="TREM-LIKE TRANSCRIPT 2 PROTEIN"/>
    <property type="match status" value="1"/>
</dbReference>
<evidence type="ECO:0000256" key="1">
    <source>
        <dbReference type="ARBA" id="ARBA00004251"/>
    </source>
</evidence>
<evidence type="ECO:0000259" key="18">
    <source>
        <dbReference type="Pfam" id="PF07686"/>
    </source>
</evidence>
<accession>A0A4W2C0X4</accession>
<sequence>MPPAFLLLLLLLLWLQGPVSGAPTEHVYSKLQHFEGETLSVQCSYKSRKNHLEGKVWCKIRRRKCETGFTRVGVQGPRYLLQDDTQAKVVNITMAALRLQDSGRYWCMRNSSGILYPLMGFLLEVSPASITKGNTPLTKLPSIFQSETVVATGPAPTSGPGSPFISRGTVFTAGLLTLARPLPSPTSRSTRLTSVMGSSFSSTSLSTTGPGRATGSQTATVSPSNTRASAAALGYTSTKATHLCTVGAPTMGMCPTSRTLLNHLFPSRYLEFYPMVLVGVLALLPMLVMLIVVYGFWKKRHMGSYSVCRDPARSCKDSPARPEPPWRSAWSEATQLWGGEELLPEGPRETPRRLLRGGVKTGTCLGWSRAGGEDCATWTQVFLEPEAVPHLLGSPGLLGTWRGWESEHVALGRKSLRVWGATEMVLLGATDPRGPS</sequence>
<evidence type="ECO:0000256" key="11">
    <source>
        <dbReference type="ARBA" id="ARBA00059754"/>
    </source>
</evidence>
<keyword evidence="3 16" id="KW-0812">Transmembrane</keyword>
<dbReference type="Ensembl" id="ENSBIXT00000004003.1">
    <property type="protein sequence ID" value="ENSBIXP00000006314.1"/>
    <property type="gene ID" value="ENSBIXG00000012429.1"/>
</dbReference>
<organism evidence="19 20">
    <name type="scientific">Bos indicus x Bos taurus</name>
    <name type="common">Hybrid cattle</name>
    <dbReference type="NCBI Taxonomy" id="30522"/>
    <lineage>
        <taxon>Eukaryota</taxon>
        <taxon>Metazoa</taxon>
        <taxon>Chordata</taxon>
        <taxon>Craniata</taxon>
        <taxon>Vertebrata</taxon>
        <taxon>Euteleostomi</taxon>
        <taxon>Mammalia</taxon>
        <taxon>Eutheria</taxon>
        <taxon>Laurasiatheria</taxon>
        <taxon>Artiodactyla</taxon>
        <taxon>Ruminantia</taxon>
        <taxon>Pecora</taxon>
        <taxon>Bovidae</taxon>
        <taxon>Bovinae</taxon>
        <taxon>Bos</taxon>
    </lineage>
</organism>
<dbReference type="OMA" id="YPLMGFQ"/>
<evidence type="ECO:0000256" key="5">
    <source>
        <dbReference type="ARBA" id="ARBA00022989"/>
    </source>
</evidence>
<reference evidence="19" key="3">
    <citation type="submission" date="2025-09" db="UniProtKB">
        <authorList>
            <consortium name="Ensembl"/>
        </authorList>
    </citation>
    <scope>IDENTIFICATION</scope>
</reference>
<comment type="subcellular location">
    <subcellularLocation>
        <location evidence="1">Cell membrane</location>
        <topology evidence="1">Single-pass type I membrane protein</topology>
    </subcellularLocation>
</comment>
<dbReference type="GO" id="GO:0042110">
    <property type="term" value="P:T cell activation"/>
    <property type="evidence" value="ECO:0007669"/>
    <property type="project" value="TreeGrafter"/>
</dbReference>
<keyword evidence="7" id="KW-1015">Disulfide bond</keyword>
<dbReference type="InterPro" id="IPR036179">
    <property type="entry name" value="Ig-like_dom_sf"/>
</dbReference>
<keyword evidence="8" id="KW-0675">Receptor</keyword>
<dbReference type="Pfam" id="PF07686">
    <property type="entry name" value="V-set"/>
    <property type="match status" value="1"/>
</dbReference>
<dbReference type="Proteomes" id="UP000314981">
    <property type="component" value="Chromosome 23"/>
</dbReference>
<feature type="transmembrane region" description="Helical" evidence="16">
    <location>
        <begin position="272"/>
        <end position="297"/>
    </location>
</feature>
<dbReference type="InterPro" id="IPR052314">
    <property type="entry name" value="Immune_rcpt_domain"/>
</dbReference>
<evidence type="ECO:0000313" key="19">
    <source>
        <dbReference type="Ensembl" id="ENSBIXP00000006314.1"/>
    </source>
</evidence>
<evidence type="ECO:0000256" key="6">
    <source>
        <dbReference type="ARBA" id="ARBA00023136"/>
    </source>
</evidence>
<dbReference type="SMR" id="A0A4W2C0X4"/>
<evidence type="ECO:0000256" key="2">
    <source>
        <dbReference type="ARBA" id="ARBA00022475"/>
    </source>
</evidence>
<reference evidence="19" key="2">
    <citation type="submission" date="2025-08" db="UniProtKB">
        <authorList>
            <consortium name="Ensembl"/>
        </authorList>
    </citation>
    <scope>IDENTIFICATION</scope>
</reference>
<dbReference type="InterPro" id="IPR013783">
    <property type="entry name" value="Ig-like_fold"/>
</dbReference>
<keyword evidence="10" id="KW-0393">Immunoglobulin domain</keyword>
<reference evidence="19 20" key="1">
    <citation type="submission" date="2018-11" db="EMBL/GenBank/DDBJ databases">
        <title>Haplotype-resolved cattle genomes.</title>
        <authorList>
            <person name="Low W.Y."/>
            <person name="Tearle R."/>
            <person name="Bickhart D.M."/>
            <person name="Rosen B.D."/>
            <person name="Koren S."/>
            <person name="Rhie A."/>
            <person name="Hiendleder S."/>
            <person name="Phillippy A.M."/>
            <person name="Smith T.P.L."/>
            <person name="Williams J.L."/>
        </authorList>
    </citation>
    <scope>NUCLEOTIDE SEQUENCE [LARGE SCALE GENOMIC DNA]</scope>
</reference>
<keyword evidence="9" id="KW-0325">Glycoprotein</keyword>
<dbReference type="AlphaFoldDB" id="A0A4W2C0X4"/>
<evidence type="ECO:0000256" key="4">
    <source>
        <dbReference type="ARBA" id="ARBA00022729"/>
    </source>
</evidence>
<comment type="function">
    <text evidence="11">Cell surface receptor that may play a role in the innate and adaptive immune response. Acts as a counter-receptor for CD276 and interaction with CD276 on T-cells enhances T-cell activation.</text>
</comment>
<feature type="signal peptide" evidence="17">
    <location>
        <begin position="1"/>
        <end position="21"/>
    </location>
</feature>
<evidence type="ECO:0000256" key="9">
    <source>
        <dbReference type="ARBA" id="ARBA00023180"/>
    </source>
</evidence>
<keyword evidence="2" id="KW-1003">Cell membrane</keyword>
<keyword evidence="4 17" id="KW-0732">Signal</keyword>
<comment type="subunit">
    <text evidence="12">Interacts with CD276 and this interaction enhances T-cell activation.</text>
</comment>
<dbReference type="FunFam" id="2.60.40.10:FF:001672">
    <property type="entry name" value="Triggering receptor expressed on myeloid cells like 2"/>
    <property type="match status" value="1"/>
</dbReference>
<evidence type="ECO:0000256" key="10">
    <source>
        <dbReference type="ARBA" id="ARBA00023319"/>
    </source>
</evidence>
<evidence type="ECO:0000313" key="20">
    <source>
        <dbReference type="Proteomes" id="UP000314981"/>
    </source>
</evidence>
<name>A0A4W2C0X4_BOBOX</name>
<keyword evidence="6 16" id="KW-0472">Membrane</keyword>
<feature type="domain" description="Immunoglobulin V-set" evidence="18">
    <location>
        <begin position="35"/>
        <end position="123"/>
    </location>
</feature>
<evidence type="ECO:0000256" key="16">
    <source>
        <dbReference type="SAM" id="Phobius"/>
    </source>
</evidence>
<dbReference type="InterPro" id="IPR013106">
    <property type="entry name" value="Ig_V-set"/>
</dbReference>
<keyword evidence="5 16" id="KW-1133">Transmembrane helix</keyword>
<feature type="compositionally biased region" description="Polar residues" evidence="15">
    <location>
        <begin position="214"/>
        <end position="225"/>
    </location>
</feature>
<protein>
    <recommendedName>
        <fullName evidence="13">Trem-like transcript 2 protein</fullName>
    </recommendedName>
    <alternativeName>
        <fullName evidence="14">Triggering receptor expressed on myeloid cells-like protein 2</fullName>
    </alternativeName>
</protein>
<evidence type="ECO:0000256" key="8">
    <source>
        <dbReference type="ARBA" id="ARBA00023170"/>
    </source>
</evidence>
<dbReference type="SUPFAM" id="SSF48726">
    <property type="entry name" value="Immunoglobulin"/>
    <property type="match status" value="1"/>
</dbReference>
<feature type="chain" id="PRO_5021373964" description="Trem-like transcript 2 protein" evidence="17">
    <location>
        <begin position="22"/>
        <end position="436"/>
    </location>
</feature>
<keyword evidence="20" id="KW-1185">Reference proteome</keyword>
<dbReference type="Gene3D" id="2.60.40.10">
    <property type="entry name" value="Immunoglobulins"/>
    <property type="match status" value="1"/>
</dbReference>
<dbReference type="CDD" id="cd05716">
    <property type="entry name" value="IgV_pIgR_like"/>
    <property type="match status" value="1"/>
</dbReference>